<evidence type="ECO:0000256" key="5">
    <source>
        <dbReference type="ARBA" id="ARBA00022597"/>
    </source>
</evidence>
<name>A0AAU7V930_9ACTO</name>
<keyword evidence="3 9" id="KW-0813">Transport</keyword>
<dbReference type="InterPro" id="IPR035277">
    <property type="entry name" value="MalF_N"/>
</dbReference>
<keyword evidence="5 10" id="KW-0762">Sugar transport</keyword>
<dbReference type="SUPFAM" id="SSF161098">
    <property type="entry name" value="MetI-like"/>
    <property type="match status" value="1"/>
</dbReference>
<feature type="transmembrane region" description="Helical" evidence="9">
    <location>
        <begin position="378"/>
        <end position="398"/>
    </location>
</feature>
<dbReference type="InterPro" id="IPR035906">
    <property type="entry name" value="MetI-like_sf"/>
</dbReference>
<feature type="transmembrane region" description="Helical" evidence="9">
    <location>
        <begin position="54"/>
        <end position="73"/>
    </location>
</feature>
<evidence type="ECO:0000313" key="12">
    <source>
        <dbReference type="EMBL" id="XBW08161.1"/>
    </source>
</evidence>
<dbReference type="GO" id="GO:0042956">
    <property type="term" value="P:maltodextrin transmembrane transport"/>
    <property type="evidence" value="ECO:0007669"/>
    <property type="project" value="TreeGrafter"/>
</dbReference>
<dbReference type="GO" id="GO:0015423">
    <property type="term" value="F:ABC-type maltose transporter activity"/>
    <property type="evidence" value="ECO:0007669"/>
    <property type="project" value="TreeGrafter"/>
</dbReference>
<dbReference type="PANTHER" id="PTHR47314">
    <property type="entry name" value="MALTOSE/MALTODEXTRIN TRANSPORT SYSTEM PERMEASE PROTEIN MALF"/>
    <property type="match status" value="1"/>
</dbReference>
<dbReference type="InterPro" id="IPR032550">
    <property type="entry name" value="TM_PBP2_N"/>
</dbReference>
<keyword evidence="4 10" id="KW-1003">Cell membrane</keyword>
<comment type="function">
    <text evidence="10">Part of the ABC transporter complex MalEFGK involved in maltose/maltodextrin import. Probably responsible for the translocation of the substrate across the membrane.</text>
</comment>
<feature type="transmembrane region" description="Helical" evidence="9">
    <location>
        <begin position="431"/>
        <end position="450"/>
    </location>
</feature>
<feature type="transmembrane region" description="Helical" evidence="9">
    <location>
        <begin position="27"/>
        <end position="48"/>
    </location>
</feature>
<feature type="transmembrane region" description="Helical" evidence="9">
    <location>
        <begin position="497"/>
        <end position="519"/>
    </location>
</feature>
<dbReference type="Pfam" id="PF16296">
    <property type="entry name" value="TM_PBP2_N"/>
    <property type="match status" value="1"/>
</dbReference>
<feature type="transmembrane region" description="Helical" evidence="9">
    <location>
        <begin position="85"/>
        <end position="105"/>
    </location>
</feature>
<keyword evidence="7 9" id="KW-1133">Transmembrane helix</keyword>
<evidence type="ECO:0000256" key="6">
    <source>
        <dbReference type="ARBA" id="ARBA00022692"/>
    </source>
</evidence>
<dbReference type="AlphaFoldDB" id="A0AAU7V930"/>
<evidence type="ECO:0000259" key="11">
    <source>
        <dbReference type="PROSITE" id="PS50928"/>
    </source>
</evidence>
<dbReference type="Gene3D" id="3.10.650.10">
    <property type="entry name" value="MalF N-terminal region-like"/>
    <property type="match status" value="1"/>
</dbReference>
<feature type="transmembrane region" description="Helical" evidence="9">
    <location>
        <begin position="333"/>
        <end position="358"/>
    </location>
</feature>
<accession>A0AAU7V930</accession>
<dbReference type="RefSeq" id="WP_350258360.1">
    <property type="nucleotide sequence ID" value="NZ_CP138335.1"/>
</dbReference>
<reference evidence="12" key="1">
    <citation type="submission" date="2023-11" db="EMBL/GenBank/DDBJ databases">
        <title>Scrofimicrobium hongkongense sp. nov., isolated from a patient with peritonitis.</title>
        <authorList>
            <person name="Lao H.Y."/>
            <person name="Wong A.Y.P."/>
            <person name="Ng T.L."/>
            <person name="Wong R.Y.L."/>
            <person name="Yau M.C.Y."/>
            <person name="Lam J.Y.W."/>
            <person name="Siu G.K.H."/>
        </authorList>
    </citation>
    <scope>NUCLEOTIDE SEQUENCE</scope>
    <source>
        <strain evidence="12">R131</strain>
    </source>
</reference>
<dbReference type="PANTHER" id="PTHR47314:SF1">
    <property type="entry name" value="MALTOSE_MALTODEXTRIN TRANSPORT SYSTEM PERMEASE PROTEIN MALF"/>
    <property type="match status" value="1"/>
</dbReference>
<dbReference type="KEGG" id="sapp:SAC06_00970"/>
<feature type="transmembrane region" description="Helical" evidence="9">
    <location>
        <begin position="295"/>
        <end position="321"/>
    </location>
</feature>
<dbReference type="Gene3D" id="1.20.58.370">
    <property type="entry name" value="MalF N-terminal region-like"/>
    <property type="match status" value="1"/>
</dbReference>
<evidence type="ECO:0000256" key="10">
    <source>
        <dbReference type="RuleBase" id="RU367050"/>
    </source>
</evidence>
<evidence type="ECO:0000256" key="9">
    <source>
        <dbReference type="RuleBase" id="RU363032"/>
    </source>
</evidence>
<evidence type="ECO:0000256" key="7">
    <source>
        <dbReference type="ARBA" id="ARBA00022989"/>
    </source>
</evidence>
<gene>
    <name evidence="12" type="ORF">SAC06_00970</name>
</gene>
<proteinExistence type="inferred from homology"/>
<feature type="domain" description="ABC transmembrane type-1" evidence="11">
    <location>
        <begin position="296"/>
        <end position="518"/>
    </location>
</feature>
<organism evidence="12">
    <name type="scientific">Scrofimicrobium appendicitidis</name>
    <dbReference type="NCBI Taxonomy" id="3079930"/>
    <lineage>
        <taxon>Bacteria</taxon>
        <taxon>Bacillati</taxon>
        <taxon>Actinomycetota</taxon>
        <taxon>Actinomycetes</taxon>
        <taxon>Actinomycetales</taxon>
        <taxon>Actinomycetaceae</taxon>
        <taxon>Scrofimicrobium</taxon>
    </lineage>
</organism>
<comment type="similarity">
    <text evidence="2 10">Belongs to the binding-protein-dependent transport system permease family. MalFG subfamily.</text>
</comment>
<dbReference type="GO" id="GO:1990060">
    <property type="term" value="C:maltose transport complex"/>
    <property type="evidence" value="ECO:0007669"/>
    <property type="project" value="TreeGrafter"/>
</dbReference>
<comment type="subcellular location">
    <subcellularLocation>
        <location evidence="1 9">Cell membrane</location>
        <topology evidence="1 9">Multi-pass membrane protein</topology>
    </subcellularLocation>
</comment>
<keyword evidence="6 9" id="KW-0812">Transmembrane</keyword>
<dbReference type="SUPFAM" id="SSF160964">
    <property type="entry name" value="MalF N-terminal region-like"/>
    <property type="match status" value="1"/>
</dbReference>
<keyword evidence="8 9" id="KW-0472">Membrane</keyword>
<dbReference type="Gene3D" id="1.10.3720.10">
    <property type="entry name" value="MetI-like"/>
    <property type="match status" value="1"/>
</dbReference>
<dbReference type="PROSITE" id="PS50928">
    <property type="entry name" value="ABC_TM1"/>
    <property type="match status" value="1"/>
</dbReference>
<evidence type="ECO:0000256" key="8">
    <source>
        <dbReference type="ARBA" id="ARBA00023136"/>
    </source>
</evidence>
<dbReference type="EMBL" id="CP138335">
    <property type="protein sequence ID" value="XBW08161.1"/>
    <property type="molecule type" value="Genomic_DNA"/>
</dbReference>
<dbReference type="InterPro" id="IPR000515">
    <property type="entry name" value="MetI-like"/>
</dbReference>
<evidence type="ECO:0000256" key="4">
    <source>
        <dbReference type="ARBA" id="ARBA00022475"/>
    </source>
</evidence>
<evidence type="ECO:0000256" key="2">
    <source>
        <dbReference type="ARBA" id="ARBA00009047"/>
    </source>
</evidence>
<dbReference type="InterPro" id="IPR047103">
    <property type="entry name" value="MalF_P2_sf"/>
</dbReference>
<dbReference type="Pfam" id="PF00528">
    <property type="entry name" value="BPD_transp_1"/>
    <property type="match status" value="1"/>
</dbReference>
<dbReference type="CDD" id="cd06261">
    <property type="entry name" value="TM_PBP2"/>
    <property type="match status" value="1"/>
</dbReference>
<dbReference type="Gene3D" id="2.40.430.10">
    <property type="entry name" value="D-maltodextrin-binding protein, MBP"/>
    <property type="match status" value="1"/>
</dbReference>
<protein>
    <recommendedName>
        <fullName evidence="10">Maltose/maltodextrin transport system permease protein</fullName>
    </recommendedName>
</protein>
<evidence type="ECO:0000256" key="1">
    <source>
        <dbReference type="ARBA" id="ARBA00004651"/>
    </source>
</evidence>
<sequence>MSPGDGESPDGKKPRRTINLAEWGPGYFVKLVLMALVNAFGVYLLIASFNAKSWGLFAAVLVLVALADWVYFARKTLPLKYILPGLAFLLAFQIYTIFFTVYVSFTNYGDGHNSTKGAAISALLQQNEKRVEGSAAYPVTVVEKGSDLGLAIVTDDGVLAGTAEHPLEQQPDAVVEGNRVTELPGWQVLTTQEMSRQQQAIFDLRVPYTDDPEDGSIRTTDAFNAFVFRPILEYDEAADTMTNVETGVVYHASDRGQFVDDQGNALTVGWRVGVGFENYTKAFGDSRYAGPFYSILWWTFAQAFLSVAFTFLLGLFLAVTFNRKIRGQKIYRVMMILPYAIPAFISALIFAGMFNRSYGFINQVLLGGADIPWLQNAWLAKLAVLLVNLWLGFPYMFLVTTGALQSVPSELEEAAKIDGAGPARQWWSIKFPLVFIATAPLLISSFAFNFNNFSLIYMLTGGGPSFGDPLIPLGHTDILITMVYKISGIDGGAAKDYGLASALSILIFVIVGTISAISFRQTRKLEEIM</sequence>
<evidence type="ECO:0000256" key="3">
    <source>
        <dbReference type="ARBA" id="ARBA00022448"/>
    </source>
</evidence>